<dbReference type="EMBL" id="JBHSNS010000008">
    <property type="protein sequence ID" value="MFC5730342.1"/>
    <property type="molecule type" value="Genomic_DNA"/>
</dbReference>
<keyword evidence="3" id="KW-1185">Reference proteome</keyword>
<evidence type="ECO:0000313" key="3">
    <source>
        <dbReference type="Proteomes" id="UP001596072"/>
    </source>
</evidence>
<name>A0ABW0ZJZ2_9ACTN</name>
<feature type="transmembrane region" description="Helical" evidence="1">
    <location>
        <begin position="35"/>
        <end position="56"/>
    </location>
</feature>
<evidence type="ECO:0000256" key="1">
    <source>
        <dbReference type="SAM" id="Phobius"/>
    </source>
</evidence>
<sequence length="132" mass="13584">MARHTWASRGAVALTAVLAALELYAAGVRSGSGIVVWGWALLGALTLLAAMALARVNCFETRLAVTLVCAAELGLVLLALVTGLPGQSPKPMDAEAAVALLVSTTALVLLALHRRARRTGSADHDGAPTYAR</sequence>
<keyword evidence="1" id="KW-1133">Transmembrane helix</keyword>
<feature type="transmembrane region" description="Helical" evidence="1">
    <location>
        <begin position="63"/>
        <end position="84"/>
    </location>
</feature>
<keyword evidence="1" id="KW-0812">Transmembrane</keyword>
<feature type="transmembrane region" description="Helical" evidence="1">
    <location>
        <begin position="96"/>
        <end position="112"/>
    </location>
</feature>
<dbReference type="RefSeq" id="WP_136436856.1">
    <property type="nucleotide sequence ID" value="NZ_JBHSNS010000008.1"/>
</dbReference>
<keyword evidence="1" id="KW-0472">Membrane</keyword>
<protein>
    <recommendedName>
        <fullName evidence="4">Histidine kinase</fullName>
    </recommendedName>
</protein>
<evidence type="ECO:0008006" key="4">
    <source>
        <dbReference type="Google" id="ProtNLM"/>
    </source>
</evidence>
<accession>A0ABW0ZJZ2</accession>
<dbReference type="Proteomes" id="UP001596072">
    <property type="component" value="Unassembled WGS sequence"/>
</dbReference>
<organism evidence="2 3">
    <name type="scientific">Nocardioides vastitatis</name>
    <dbReference type="NCBI Taxonomy" id="2568655"/>
    <lineage>
        <taxon>Bacteria</taxon>
        <taxon>Bacillati</taxon>
        <taxon>Actinomycetota</taxon>
        <taxon>Actinomycetes</taxon>
        <taxon>Propionibacteriales</taxon>
        <taxon>Nocardioidaceae</taxon>
        <taxon>Nocardioides</taxon>
    </lineage>
</organism>
<reference evidence="3" key="1">
    <citation type="journal article" date="2019" name="Int. J. Syst. Evol. Microbiol.">
        <title>The Global Catalogue of Microorganisms (GCM) 10K type strain sequencing project: providing services to taxonomists for standard genome sequencing and annotation.</title>
        <authorList>
            <consortium name="The Broad Institute Genomics Platform"/>
            <consortium name="The Broad Institute Genome Sequencing Center for Infectious Disease"/>
            <person name="Wu L."/>
            <person name="Ma J."/>
        </authorList>
    </citation>
    <scope>NUCLEOTIDE SEQUENCE [LARGE SCALE GENOMIC DNA]</scope>
    <source>
        <strain evidence="3">YIM 94188</strain>
    </source>
</reference>
<proteinExistence type="predicted"/>
<comment type="caution">
    <text evidence="2">The sequence shown here is derived from an EMBL/GenBank/DDBJ whole genome shotgun (WGS) entry which is preliminary data.</text>
</comment>
<evidence type="ECO:0000313" key="2">
    <source>
        <dbReference type="EMBL" id="MFC5730342.1"/>
    </source>
</evidence>
<gene>
    <name evidence="2" type="ORF">ACFPQB_15570</name>
</gene>